<evidence type="ECO:0000313" key="1">
    <source>
        <dbReference type="EMBL" id="JAP92023.1"/>
    </source>
</evidence>
<name>A0A146K545_9EUKA</name>
<protein>
    <submittedName>
        <fullName evidence="1">Uncharacterized protein</fullName>
    </submittedName>
</protein>
<feature type="non-terminal residue" evidence="1">
    <location>
        <position position="1"/>
    </location>
</feature>
<organism evidence="1">
    <name type="scientific">Trepomonas sp. PC1</name>
    <dbReference type="NCBI Taxonomy" id="1076344"/>
    <lineage>
        <taxon>Eukaryota</taxon>
        <taxon>Metamonada</taxon>
        <taxon>Diplomonadida</taxon>
        <taxon>Hexamitidae</taxon>
        <taxon>Hexamitinae</taxon>
        <taxon>Trepomonas</taxon>
    </lineage>
</organism>
<accession>A0A146K545</accession>
<proteinExistence type="predicted"/>
<dbReference type="AlphaFoldDB" id="A0A146K545"/>
<dbReference type="EMBL" id="GDID01004583">
    <property type="protein sequence ID" value="JAP92023.1"/>
    <property type="molecule type" value="Transcribed_RNA"/>
</dbReference>
<reference evidence="1" key="1">
    <citation type="submission" date="2015-07" db="EMBL/GenBank/DDBJ databases">
        <title>Adaptation to a free-living lifestyle via gene acquisitions in the diplomonad Trepomonas sp. PC1.</title>
        <authorList>
            <person name="Xu F."/>
            <person name="Jerlstrom-Hultqvist J."/>
            <person name="Kolisko M."/>
            <person name="Simpson A.G.B."/>
            <person name="Roger A.J."/>
            <person name="Svard S.G."/>
            <person name="Andersson J.O."/>
        </authorList>
    </citation>
    <scope>NUCLEOTIDE SEQUENCE</scope>
    <source>
        <strain evidence="1">PC1</strain>
    </source>
</reference>
<gene>
    <name evidence="1" type="ORF">TPC1_16162</name>
</gene>
<sequence>LEQVMTDGKLDINKFFELQFFEGTTMYRYVDDMDIDWQEVSAKLGRSVDECKCQYQYLLDQLFDRSQFTQTDRETLYKLITGTRSFELKSKDDDLVPQKTLYEFQTEFFPDYSAEVVKLEILAALDNFQLFIEETKQQQLQQKGQAQ</sequence>